<feature type="transmembrane region" description="Helical" evidence="1">
    <location>
        <begin position="232"/>
        <end position="253"/>
    </location>
</feature>
<accession>A0A7C8LKQ9</accession>
<protein>
    <submittedName>
        <fullName evidence="2">DUF1385 domain-containing protein</fullName>
    </submittedName>
</protein>
<dbReference type="OrthoDB" id="9784805at2"/>
<dbReference type="EMBL" id="WSLF01000002">
    <property type="protein sequence ID" value="KAE9636300.1"/>
    <property type="molecule type" value="Genomic_DNA"/>
</dbReference>
<feature type="transmembrane region" description="Helical" evidence="1">
    <location>
        <begin position="207"/>
        <end position="226"/>
    </location>
</feature>
<name>A0A7C8LKQ9_9FIRM</name>
<evidence type="ECO:0000313" key="3">
    <source>
        <dbReference type="Proteomes" id="UP000483018"/>
    </source>
</evidence>
<dbReference type="RefSeq" id="WP_158739551.1">
    <property type="nucleotide sequence ID" value="NZ_JAFBEP010000005.1"/>
</dbReference>
<dbReference type="InterPro" id="IPR010787">
    <property type="entry name" value="DUF1385"/>
</dbReference>
<dbReference type="PANTHER" id="PTHR42867:SF1">
    <property type="entry name" value="MEMBRANE PROTEIN-RELATED"/>
    <property type="match status" value="1"/>
</dbReference>
<dbReference type="AlphaFoldDB" id="A0A7C8LKQ9"/>
<proteinExistence type="predicted"/>
<reference evidence="2 3" key="1">
    <citation type="submission" date="2019-12" db="EMBL/GenBank/DDBJ databases">
        <title>Defluviitalea raffinosedens, isolated from a biogas fermenter, genome sequencing and characterization.</title>
        <authorList>
            <person name="Rettenmaier R."/>
            <person name="Schneider M."/>
            <person name="Neuhaus K."/>
            <person name="Liebl W."/>
            <person name="Zverlov V."/>
        </authorList>
    </citation>
    <scope>NUCLEOTIDE SEQUENCE [LARGE SCALE GENOMIC DNA]</scope>
    <source>
        <strain evidence="2 3">249c-K6</strain>
    </source>
</reference>
<dbReference type="PANTHER" id="PTHR42867">
    <property type="entry name" value="MEMBRANE PROTEIN-RELATED"/>
    <property type="match status" value="1"/>
</dbReference>
<keyword evidence="1" id="KW-0812">Transmembrane</keyword>
<gene>
    <name evidence="2" type="ORF">GND95_04055</name>
</gene>
<dbReference type="Proteomes" id="UP000483018">
    <property type="component" value="Unassembled WGS sequence"/>
</dbReference>
<dbReference type="Pfam" id="PF07136">
    <property type="entry name" value="DUF1385"/>
    <property type="match status" value="1"/>
</dbReference>
<keyword evidence="1" id="KW-1133">Transmembrane helix</keyword>
<feature type="transmembrane region" description="Helical" evidence="1">
    <location>
        <begin position="142"/>
        <end position="162"/>
    </location>
</feature>
<evidence type="ECO:0000256" key="1">
    <source>
        <dbReference type="SAM" id="Phobius"/>
    </source>
</evidence>
<organism evidence="2 3">
    <name type="scientific">Defluviitalea raffinosedens</name>
    <dbReference type="NCBI Taxonomy" id="1450156"/>
    <lineage>
        <taxon>Bacteria</taxon>
        <taxon>Bacillati</taxon>
        <taxon>Bacillota</taxon>
        <taxon>Clostridia</taxon>
        <taxon>Lachnospirales</taxon>
        <taxon>Defluviitaleaceae</taxon>
        <taxon>Defluviitalea</taxon>
    </lineage>
</organism>
<keyword evidence="3" id="KW-1185">Reference proteome</keyword>
<feature type="transmembrane region" description="Helical" evidence="1">
    <location>
        <begin position="106"/>
        <end position="130"/>
    </location>
</feature>
<comment type="caution">
    <text evidence="2">The sequence shown here is derived from an EMBL/GenBank/DDBJ whole genome shotgun (WGS) entry which is preliminary data.</text>
</comment>
<sequence length="305" mass="34686">MKRTNVGGQAVIEGVMMRGSKTYTVAVRKPDQEIVMDKKPVTAIMTKYAIFKLPLLRGVAVFIDSMVIGIKTLAYSAEFFEVEEESKPSKVEEYLEKKLGDKLEDYLIGFSIVVSIILGIALFMVTPLFLSRLFKNFITNVWLQNLLEGAIRIAIFLIYIYLISQMKDIQRVFQYHGAEHKTINCLEHEEELTVENVKKHSRLHKSCGTSFLLVVMLVSVAVFAVFNIESPLLRVLSRIIFVPLIAGLSYEVIRWARKSETKLACWISIPGMWLQKTFTTREPDDAQIEVAITALKGVLEDEEDN</sequence>
<keyword evidence="1" id="KW-0472">Membrane</keyword>
<evidence type="ECO:0000313" key="2">
    <source>
        <dbReference type="EMBL" id="KAE9636300.1"/>
    </source>
</evidence>